<evidence type="ECO:0000256" key="2">
    <source>
        <dbReference type="ARBA" id="ARBA00009418"/>
    </source>
</evidence>
<gene>
    <name evidence="8" type="ORF">KGM_204193</name>
</gene>
<comment type="similarity">
    <text evidence="2 6">Belongs to the RRP36 family.</text>
</comment>
<organism evidence="8 9">
    <name type="scientific">Danaus plexippus plexippus</name>
    <dbReference type="NCBI Taxonomy" id="278856"/>
    <lineage>
        <taxon>Eukaryota</taxon>
        <taxon>Metazoa</taxon>
        <taxon>Ecdysozoa</taxon>
        <taxon>Arthropoda</taxon>
        <taxon>Hexapoda</taxon>
        <taxon>Insecta</taxon>
        <taxon>Pterygota</taxon>
        <taxon>Neoptera</taxon>
        <taxon>Endopterygota</taxon>
        <taxon>Lepidoptera</taxon>
        <taxon>Glossata</taxon>
        <taxon>Ditrysia</taxon>
        <taxon>Papilionoidea</taxon>
        <taxon>Nymphalidae</taxon>
        <taxon>Danainae</taxon>
        <taxon>Danaini</taxon>
        <taxon>Danaina</taxon>
        <taxon>Danaus</taxon>
        <taxon>Danaus</taxon>
    </lineage>
</organism>
<dbReference type="Pfam" id="PF06102">
    <property type="entry name" value="RRP36"/>
    <property type="match status" value="1"/>
</dbReference>
<dbReference type="PANTHER" id="PTHR21738">
    <property type="entry name" value="RIBOSOMAL RNA PROCESSING PROTEIN 36 HOMOLOG"/>
    <property type="match status" value="1"/>
</dbReference>
<dbReference type="STRING" id="278856.A0A212FJ94"/>
<evidence type="ECO:0000256" key="3">
    <source>
        <dbReference type="ARBA" id="ARBA00022517"/>
    </source>
</evidence>
<accession>A0A212FJ94</accession>
<dbReference type="Proteomes" id="UP000007151">
    <property type="component" value="Unassembled WGS sequence"/>
</dbReference>
<dbReference type="GO" id="GO:0000462">
    <property type="term" value="P:maturation of SSU-rRNA from tricistronic rRNA transcript (SSU-rRNA, 5.8S rRNA, LSU-rRNA)"/>
    <property type="evidence" value="ECO:0007669"/>
    <property type="project" value="TreeGrafter"/>
</dbReference>
<feature type="compositionally biased region" description="Basic and acidic residues" evidence="7">
    <location>
        <begin position="65"/>
        <end position="80"/>
    </location>
</feature>
<keyword evidence="3 6" id="KW-0690">Ribosome biogenesis</keyword>
<evidence type="ECO:0000256" key="4">
    <source>
        <dbReference type="ARBA" id="ARBA00022552"/>
    </source>
</evidence>
<dbReference type="GO" id="GO:0005730">
    <property type="term" value="C:nucleolus"/>
    <property type="evidence" value="ECO:0007669"/>
    <property type="project" value="UniProtKB-SubCell"/>
</dbReference>
<evidence type="ECO:0000256" key="6">
    <source>
        <dbReference type="RuleBase" id="RU368027"/>
    </source>
</evidence>
<feature type="region of interest" description="Disordered" evidence="7">
    <location>
        <begin position="1"/>
        <end position="25"/>
    </location>
</feature>
<evidence type="ECO:0000256" key="7">
    <source>
        <dbReference type="SAM" id="MobiDB-lite"/>
    </source>
</evidence>
<comment type="subcellular location">
    <subcellularLocation>
        <location evidence="1 6">Nucleus</location>
        <location evidence="1 6">Nucleolus</location>
    </subcellularLocation>
</comment>
<dbReference type="AlphaFoldDB" id="A0A212FJ94"/>
<evidence type="ECO:0000313" key="9">
    <source>
        <dbReference type="Proteomes" id="UP000007151"/>
    </source>
</evidence>
<name>A0A212FJ94_DANPL</name>
<keyword evidence="5 6" id="KW-0539">Nucleus</keyword>
<evidence type="ECO:0000256" key="1">
    <source>
        <dbReference type="ARBA" id="ARBA00004604"/>
    </source>
</evidence>
<dbReference type="FunCoup" id="A0A212FJ94">
    <property type="interactions" value="1330"/>
</dbReference>
<feature type="compositionally biased region" description="Basic residues" evidence="7">
    <location>
        <begin position="165"/>
        <end position="181"/>
    </location>
</feature>
<keyword evidence="9" id="KW-1185">Reference proteome</keyword>
<feature type="region of interest" description="Disordered" evidence="7">
    <location>
        <begin position="65"/>
        <end position="93"/>
    </location>
</feature>
<proteinExistence type="inferred from homology"/>
<dbReference type="EMBL" id="AGBW02008295">
    <property type="protein sequence ID" value="OWR53804.1"/>
    <property type="molecule type" value="Genomic_DNA"/>
</dbReference>
<dbReference type="InterPro" id="IPR009292">
    <property type="entry name" value="RRP36"/>
</dbReference>
<dbReference type="OrthoDB" id="448446at2759"/>
<comment type="caution">
    <text evidence="8">The sequence shown here is derived from an EMBL/GenBank/DDBJ whole genome shotgun (WGS) entry which is preliminary data.</text>
</comment>
<keyword evidence="4 6" id="KW-0698">rRNA processing</keyword>
<dbReference type="KEGG" id="dpl:KGM_204193"/>
<evidence type="ECO:0000256" key="5">
    <source>
        <dbReference type="ARBA" id="ARBA00023242"/>
    </source>
</evidence>
<feature type="region of interest" description="Disordered" evidence="7">
    <location>
        <begin position="161"/>
        <end position="188"/>
    </location>
</feature>
<dbReference type="GO" id="GO:0030686">
    <property type="term" value="C:90S preribosome"/>
    <property type="evidence" value="ECO:0007669"/>
    <property type="project" value="TreeGrafter"/>
</dbReference>
<protein>
    <recommendedName>
        <fullName evidence="6">rRNA biogenesis protein RRP36</fullName>
    </recommendedName>
</protein>
<dbReference type="PANTHER" id="PTHR21738:SF0">
    <property type="entry name" value="RIBOSOMAL RNA PROCESSING PROTEIN 36 HOMOLOG"/>
    <property type="match status" value="1"/>
</dbReference>
<sequence length="188" mass="21949">MSSSDEDSNHSEEEQGQEDDERLSIKNEISSLSFEALQKLKERIGAKVYKEVIFGENKNSKKELKIFKRENKNRPREMSSKKPVPMLQNVVPVKKKEVRDPRFDPLCGNFDKKEFSSNYGFLSDIRVNDIKAIRAELKQMFSAELRVESLVKQYEELKKEGTGRIQRHLKRRQQKVKKKSFKTPIVGS</sequence>
<comment type="function">
    <text evidence="6">Component of the 90S pre-ribosome involved in the maturation of rRNAs. Required for early cleavages of the pre-RNAs in the 40S ribosomal subunit maturation pathway.</text>
</comment>
<evidence type="ECO:0000313" key="8">
    <source>
        <dbReference type="EMBL" id="OWR53804.1"/>
    </source>
</evidence>
<reference evidence="8 9" key="1">
    <citation type="journal article" date="2011" name="Cell">
        <title>The monarch butterfly genome yields insights into long-distance migration.</title>
        <authorList>
            <person name="Zhan S."/>
            <person name="Merlin C."/>
            <person name="Boore J.L."/>
            <person name="Reppert S.M."/>
        </authorList>
    </citation>
    <scope>NUCLEOTIDE SEQUENCE [LARGE SCALE GENOMIC DNA]</scope>
    <source>
        <strain evidence="8">F-2</strain>
    </source>
</reference>
<keyword evidence="6" id="KW-0687">Ribonucleoprotein</keyword>
<comment type="subunit">
    <text evidence="6">Associates with 90S and pre-40S pre-ribosomal particles.</text>
</comment>